<dbReference type="Proteomes" id="UP000002724">
    <property type="component" value="Chromosome"/>
</dbReference>
<evidence type="ECO:0000313" key="3">
    <source>
        <dbReference type="Proteomes" id="UP000002724"/>
    </source>
</evidence>
<feature type="domain" description="ParE-like toxin" evidence="1">
    <location>
        <begin position="40"/>
        <end position="80"/>
    </location>
</feature>
<sequence length="87" mass="10468">MNHFTISEFWFHYQQLPKDIRNLADKNFELLRSNPCHPSVRLKKVGNFWSARIGLLYRALAKERAEGLVWFWIGSHHHYDEIIESKE</sequence>
<proteinExistence type="predicted"/>
<reference evidence="2 3" key="1">
    <citation type="submission" date="2008-06" db="EMBL/GenBank/DDBJ databases">
        <title>Complete sequence of Pelodictyon phaeoclathratiforme BU-1.</title>
        <authorList>
            <consortium name="US DOE Joint Genome Institute"/>
            <person name="Lucas S."/>
            <person name="Copeland A."/>
            <person name="Lapidus A."/>
            <person name="Glavina del Rio T."/>
            <person name="Dalin E."/>
            <person name="Tice H."/>
            <person name="Bruce D."/>
            <person name="Goodwin L."/>
            <person name="Pitluck S."/>
            <person name="Schmutz J."/>
            <person name="Larimer F."/>
            <person name="Land M."/>
            <person name="Hauser L."/>
            <person name="Kyrpides N."/>
            <person name="Mikhailova N."/>
            <person name="Liu Z."/>
            <person name="Li T."/>
            <person name="Zhao F."/>
            <person name="Overmann J."/>
            <person name="Bryant D.A."/>
            <person name="Richardson P."/>
        </authorList>
    </citation>
    <scope>NUCLEOTIDE SEQUENCE [LARGE SCALE GENOMIC DNA]</scope>
    <source>
        <strain evidence="3">DSM 5477 / BU-1</strain>
    </source>
</reference>
<accession>B4SB28</accession>
<gene>
    <name evidence="2" type="ordered locus">Ppha_1740</name>
</gene>
<dbReference type="HOGENOM" id="CLU_161929_3_0_10"/>
<dbReference type="AlphaFoldDB" id="B4SB28"/>
<dbReference type="OrthoDB" id="129742at2"/>
<organism evidence="2 3">
    <name type="scientific">Pelodictyon phaeoclathratiforme (strain DSM 5477 / BU-1)</name>
    <dbReference type="NCBI Taxonomy" id="324925"/>
    <lineage>
        <taxon>Bacteria</taxon>
        <taxon>Pseudomonadati</taxon>
        <taxon>Chlorobiota</taxon>
        <taxon>Chlorobiia</taxon>
        <taxon>Chlorobiales</taxon>
        <taxon>Chlorobiaceae</taxon>
        <taxon>Chlorobium/Pelodictyon group</taxon>
        <taxon>Pelodictyon</taxon>
    </lineage>
</organism>
<dbReference type="SUPFAM" id="SSF143011">
    <property type="entry name" value="RelE-like"/>
    <property type="match status" value="1"/>
</dbReference>
<dbReference type="InterPro" id="IPR056925">
    <property type="entry name" value="ParE-like"/>
</dbReference>
<dbReference type="KEGG" id="pph:Ppha_1740"/>
<evidence type="ECO:0000313" key="2">
    <source>
        <dbReference type="EMBL" id="ACF43974.1"/>
    </source>
</evidence>
<name>B4SB28_PELPB</name>
<evidence type="ECO:0000259" key="1">
    <source>
        <dbReference type="Pfam" id="PF24732"/>
    </source>
</evidence>
<keyword evidence="3" id="KW-1185">Reference proteome</keyword>
<dbReference type="STRING" id="324925.Ppha_1740"/>
<dbReference type="InterPro" id="IPR035093">
    <property type="entry name" value="RelE/ParE_toxin_dom_sf"/>
</dbReference>
<protein>
    <recommendedName>
        <fullName evidence="1">ParE-like toxin domain-containing protein</fullName>
    </recommendedName>
</protein>
<dbReference type="Pfam" id="PF24732">
    <property type="entry name" value="ParE_like"/>
    <property type="match status" value="1"/>
</dbReference>
<dbReference type="EMBL" id="CP001110">
    <property type="protein sequence ID" value="ACF43974.1"/>
    <property type="molecule type" value="Genomic_DNA"/>
</dbReference>